<feature type="region of interest" description="Disordered" evidence="1">
    <location>
        <begin position="290"/>
        <end position="320"/>
    </location>
</feature>
<feature type="compositionally biased region" description="Acidic residues" evidence="1">
    <location>
        <begin position="15"/>
        <end position="29"/>
    </location>
</feature>
<feature type="compositionally biased region" description="Basic and acidic residues" evidence="1">
    <location>
        <begin position="310"/>
        <end position="320"/>
    </location>
</feature>
<evidence type="ECO:0000313" key="2">
    <source>
        <dbReference type="EMBL" id="QJA61317.1"/>
    </source>
</evidence>
<sequence length="320" mass="35641">MAKEAEAAAEKTDVQEETEVQDDEFDEEAEFNKDEVESKSEMSEKDKDEAKKTPGKSDDEGEEETEKEPEKESEDTTAESRIKTRIKDKKLEEEPSGTVDKDKEKVTDKSLQSSAAGMTKEEIAGILNTIPKDTFSDSDVIIGNESLNIGKFAETYPEDFAIMKVIAGTMAKKIVENMVKTGGLVAKDTLASFQAELQQGQISTRQQLFELSVLRVHPDLYDVVKSKDYLEWFPRQSAGVKRMASSLDVDDAVLVLDFYKEKKAKATAKVKDDSDSKELGRKKDVLKGSVRQKVMPGRASSRNNPEGEVDEKALFDEITS</sequence>
<name>A0A6M3IWD2_9ZZZZ</name>
<dbReference type="EMBL" id="MT142435">
    <property type="protein sequence ID" value="QJA80777.1"/>
    <property type="molecule type" value="Genomic_DNA"/>
</dbReference>
<feature type="compositionally biased region" description="Basic and acidic residues" evidence="1">
    <location>
        <begin position="89"/>
        <end position="108"/>
    </location>
</feature>
<protein>
    <submittedName>
        <fullName evidence="2">Uncharacterized protein</fullName>
    </submittedName>
</protein>
<evidence type="ECO:0000313" key="3">
    <source>
        <dbReference type="EMBL" id="QJA80777.1"/>
    </source>
</evidence>
<feature type="compositionally biased region" description="Basic and acidic residues" evidence="1">
    <location>
        <begin position="1"/>
        <end position="14"/>
    </location>
</feature>
<evidence type="ECO:0000256" key="1">
    <source>
        <dbReference type="SAM" id="MobiDB-lite"/>
    </source>
</evidence>
<gene>
    <name evidence="3" type="ORF">MM415A00659_0009</name>
    <name evidence="2" type="ORF">MM415B00962_0012</name>
</gene>
<proteinExistence type="predicted"/>
<accession>A0A6M3IWD2</accession>
<reference evidence="2" key="1">
    <citation type="submission" date="2020-03" db="EMBL/GenBank/DDBJ databases">
        <title>The deep terrestrial virosphere.</title>
        <authorList>
            <person name="Holmfeldt K."/>
            <person name="Nilsson E."/>
            <person name="Simone D."/>
            <person name="Lopez-Fernandez M."/>
            <person name="Wu X."/>
            <person name="de Brujin I."/>
            <person name="Lundin D."/>
            <person name="Andersson A."/>
            <person name="Bertilsson S."/>
            <person name="Dopson M."/>
        </authorList>
    </citation>
    <scope>NUCLEOTIDE SEQUENCE</scope>
    <source>
        <strain evidence="3">MM415A00659</strain>
        <strain evidence="2">MM415B00962</strain>
    </source>
</reference>
<feature type="compositionally biased region" description="Acidic residues" evidence="1">
    <location>
        <begin position="59"/>
        <end position="77"/>
    </location>
</feature>
<feature type="compositionally biased region" description="Basic and acidic residues" evidence="1">
    <location>
        <begin position="30"/>
        <end position="58"/>
    </location>
</feature>
<dbReference type="AlphaFoldDB" id="A0A6M3IWD2"/>
<feature type="region of interest" description="Disordered" evidence="1">
    <location>
        <begin position="1"/>
        <end position="114"/>
    </location>
</feature>
<organism evidence="2">
    <name type="scientific">viral metagenome</name>
    <dbReference type="NCBI Taxonomy" id="1070528"/>
    <lineage>
        <taxon>unclassified sequences</taxon>
        <taxon>metagenomes</taxon>
        <taxon>organismal metagenomes</taxon>
    </lineage>
</organism>
<dbReference type="EMBL" id="MT141437">
    <property type="protein sequence ID" value="QJA61317.1"/>
    <property type="molecule type" value="Genomic_DNA"/>
</dbReference>